<organism evidence="2 3">
    <name type="scientific">Olea europaea subsp. europaea</name>
    <dbReference type="NCBI Taxonomy" id="158383"/>
    <lineage>
        <taxon>Eukaryota</taxon>
        <taxon>Viridiplantae</taxon>
        <taxon>Streptophyta</taxon>
        <taxon>Embryophyta</taxon>
        <taxon>Tracheophyta</taxon>
        <taxon>Spermatophyta</taxon>
        <taxon>Magnoliopsida</taxon>
        <taxon>eudicotyledons</taxon>
        <taxon>Gunneridae</taxon>
        <taxon>Pentapetalae</taxon>
        <taxon>asterids</taxon>
        <taxon>lamiids</taxon>
        <taxon>Lamiales</taxon>
        <taxon>Oleaceae</taxon>
        <taxon>Oleeae</taxon>
        <taxon>Olea</taxon>
    </lineage>
</organism>
<keyword evidence="1" id="KW-0732">Signal</keyword>
<sequence>MAFLRTALLIIVSFLFVSMFIQEGNSMRSSGMEPRLKRQVPLLASLPRGNVPSSGGSHCTFIPGRSGNGPCSLKEKNFAGGGAAFFHRRVLLLIDILSASMENNETSNKDSTS</sequence>
<dbReference type="PANTHER" id="PTHR33592:SF10">
    <property type="entry name" value="TRANSMEMBRANE PROTEIN"/>
    <property type="match status" value="1"/>
</dbReference>
<dbReference type="AlphaFoldDB" id="A0A8S0UUJ7"/>
<accession>A0A8S0UUJ7</accession>
<evidence type="ECO:0000313" key="3">
    <source>
        <dbReference type="Proteomes" id="UP000594638"/>
    </source>
</evidence>
<feature type="chain" id="PRO_5035775434" evidence="1">
    <location>
        <begin position="27"/>
        <end position="113"/>
    </location>
</feature>
<dbReference type="PANTHER" id="PTHR33592">
    <property type="entry name" value="TRANSMEMBRANE PROTEIN"/>
    <property type="match status" value="1"/>
</dbReference>
<dbReference type="OrthoDB" id="976687at2759"/>
<evidence type="ECO:0000313" key="2">
    <source>
        <dbReference type="EMBL" id="CAA3024424.1"/>
    </source>
</evidence>
<comment type="caution">
    <text evidence="2">The sequence shown here is derived from an EMBL/GenBank/DDBJ whole genome shotgun (WGS) entry which is preliminary data.</text>
</comment>
<dbReference type="Proteomes" id="UP000594638">
    <property type="component" value="Unassembled WGS sequence"/>
</dbReference>
<dbReference type="Gramene" id="OE9A112678T1">
    <property type="protein sequence ID" value="OE9A112678C1"/>
    <property type="gene ID" value="OE9A112678"/>
</dbReference>
<proteinExistence type="predicted"/>
<gene>
    <name evidence="2" type="ORF">OLEA9_A112678</name>
</gene>
<evidence type="ECO:0000256" key="1">
    <source>
        <dbReference type="SAM" id="SignalP"/>
    </source>
</evidence>
<keyword evidence="3" id="KW-1185">Reference proteome</keyword>
<name>A0A8S0UUJ7_OLEEU</name>
<reference evidence="2 3" key="1">
    <citation type="submission" date="2019-12" db="EMBL/GenBank/DDBJ databases">
        <authorList>
            <person name="Alioto T."/>
            <person name="Alioto T."/>
            <person name="Gomez Garrido J."/>
        </authorList>
    </citation>
    <scope>NUCLEOTIDE SEQUENCE [LARGE SCALE GENOMIC DNA]</scope>
</reference>
<dbReference type="EMBL" id="CACTIH010009108">
    <property type="protein sequence ID" value="CAA3024424.1"/>
    <property type="molecule type" value="Genomic_DNA"/>
</dbReference>
<feature type="signal peptide" evidence="1">
    <location>
        <begin position="1"/>
        <end position="26"/>
    </location>
</feature>
<protein>
    <submittedName>
        <fullName evidence="2">Uncharacterized protein</fullName>
    </submittedName>
</protein>